<dbReference type="RefSeq" id="WP_042277391.1">
    <property type="nucleotide sequence ID" value="NZ_BBML01000002.1"/>
</dbReference>
<dbReference type="AlphaFoldDB" id="A0A090PZE7"/>
<comment type="similarity">
    <text evidence="1">Belongs to the sigma-70 factor family. ECF subfamily.</text>
</comment>
<sequence length="184" mass="21516">MNHQQEETIYLLKSGDRSYYEKIYLHYKQDFKGYALKRGIPLHDVDQLYQDSFVQLYQNVATGKLTTLTSSLKTYLFGIGNYKMMEYYKSKGTYVNLDTDNDIKQENPMMFFEEQSLTENQNKLYTALNKIGTRCRNILELFYLQGLSIKEILATENYSSENTVKAQKSRCLKQLKELANKADG</sequence>
<protein>
    <recommendedName>
        <fullName evidence="8">RNA polymerase subunit sigma-24</fullName>
    </recommendedName>
</protein>
<dbReference type="Proteomes" id="UP000029221">
    <property type="component" value="Unassembled WGS sequence"/>
</dbReference>
<keyword evidence="3" id="KW-0731">Sigma factor</keyword>
<dbReference type="NCBIfam" id="TIGR02937">
    <property type="entry name" value="sigma70-ECF"/>
    <property type="match status" value="1"/>
</dbReference>
<evidence type="ECO:0000313" key="6">
    <source>
        <dbReference type="EMBL" id="GAK96219.1"/>
    </source>
</evidence>
<dbReference type="InterPro" id="IPR036388">
    <property type="entry name" value="WH-like_DNA-bd_sf"/>
</dbReference>
<dbReference type="SUPFAM" id="SSF88659">
    <property type="entry name" value="Sigma3 and sigma4 domains of RNA polymerase sigma factors"/>
    <property type="match status" value="1"/>
</dbReference>
<dbReference type="GO" id="GO:0016987">
    <property type="term" value="F:sigma factor activity"/>
    <property type="evidence" value="ECO:0007669"/>
    <property type="project" value="UniProtKB-KW"/>
</dbReference>
<gene>
    <name evidence="6" type="ORF">JCM19294_1732</name>
</gene>
<keyword evidence="7" id="KW-1185">Reference proteome</keyword>
<proteinExistence type="inferred from homology"/>
<dbReference type="Gene3D" id="1.10.10.10">
    <property type="entry name" value="Winged helix-like DNA-binding domain superfamily/Winged helix DNA-binding domain"/>
    <property type="match status" value="1"/>
</dbReference>
<keyword evidence="5" id="KW-0804">Transcription</keyword>
<dbReference type="InterPro" id="IPR014284">
    <property type="entry name" value="RNA_pol_sigma-70_dom"/>
</dbReference>
<dbReference type="PANTHER" id="PTHR43133">
    <property type="entry name" value="RNA POLYMERASE ECF-TYPE SIGMA FACTO"/>
    <property type="match status" value="1"/>
</dbReference>
<name>A0A090PZE7_9FLAO</name>
<dbReference type="GO" id="GO:0006352">
    <property type="term" value="P:DNA-templated transcription initiation"/>
    <property type="evidence" value="ECO:0007669"/>
    <property type="project" value="InterPro"/>
</dbReference>
<evidence type="ECO:0000256" key="2">
    <source>
        <dbReference type="ARBA" id="ARBA00023015"/>
    </source>
</evidence>
<accession>A0A090PZE7</accession>
<organism evidence="6 7">
    <name type="scientific">Nonlabens tegetincola</name>
    <dbReference type="NCBI Taxonomy" id="323273"/>
    <lineage>
        <taxon>Bacteria</taxon>
        <taxon>Pseudomonadati</taxon>
        <taxon>Bacteroidota</taxon>
        <taxon>Flavobacteriia</taxon>
        <taxon>Flavobacteriales</taxon>
        <taxon>Flavobacteriaceae</taxon>
        <taxon>Nonlabens</taxon>
    </lineage>
</organism>
<evidence type="ECO:0000313" key="7">
    <source>
        <dbReference type="Proteomes" id="UP000029221"/>
    </source>
</evidence>
<dbReference type="eggNOG" id="COG1595">
    <property type="taxonomic scope" value="Bacteria"/>
</dbReference>
<evidence type="ECO:0000256" key="5">
    <source>
        <dbReference type="ARBA" id="ARBA00023163"/>
    </source>
</evidence>
<dbReference type="SUPFAM" id="SSF88946">
    <property type="entry name" value="Sigma2 domain of RNA polymerase sigma factors"/>
    <property type="match status" value="1"/>
</dbReference>
<dbReference type="EMBL" id="BBML01000002">
    <property type="protein sequence ID" value="GAK96219.1"/>
    <property type="molecule type" value="Genomic_DNA"/>
</dbReference>
<comment type="caution">
    <text evidence="6">The sequence shown here is derived from an EMBL/GenBank/DDBJ whole genome shotgun (WGS) entry which is preliminary data.</text>
</comment>
<keyword evidence="2" id="KW-0805">Transcription regulation</keyword>
<evidence type="ECO:0000256" key="3">
    <source>
        <dbReference type="ARBA" id="ARBA00023082"/>
    </source>
</evidence>
<evidence type="ECO:0000256" key="1">
    <source>
        <dbReference type="ARBA" id="ARBA00010641"/>
    </source>
</evidence>
<dbReference type="InterPro" id="IPR013325">
    <property type="entry name" value="RNA_pol_sigma_r2"/>
</dbReference>
<evidence type="ECO:0008006" key="8">
    <source>
        <dbReference type="Google" id="ProtNLM"/>
    </source>
</evidence>
<dbReference type="GO" id="GO:0003677">
    <property type="term" value="F:DNA binding"/>
    <property type="evidence" value="ECO:0007669"/>
    <property type="project" value="UniProtKB-KW"/>
</dbReference>
<dbReference type="InterPro" id="IPR013324">
    <property type="entry name" value="RNA_pol_sigma_r3/r4-like"/>
</dbReference>
<dbReference type="PANTHER" id="PTHR43133:SF8">
    <property type="entry name" value="RNA POLYMERASE SIGMA FACTOR HI_1459-RELATED"/>
    <property type="match status" value="1"/>
</dbReference>
<keyword evidence="4" id="KW-0238">DNA-binding</keyword>
<evidence type="ECO:0000256" key="4">
    <source>
        <dbReference type="ARBA" id="ARBA00023125"/>
    </source>
</evidence>
<dbReference type="Gene3D" id="1.10.1740.10">
    <property type="match status" value="1"/>
</dbReference>
<reference evidence="6" key="1">
    <citation type="journal article" date="2014" name="Genome Announc.">
        <title>Draft Genome Sequences of Marine Flavobacterium Nonlabens Strains NR17, NR24, NR27, NR32, NR33, and Ara13.</title>
        <authorList>
            <person name="Nakanishi M."/>
            <person name="Meirelles P."/>
            <person name="Suzuki R."/>
            <person name="Takatani N."/>
            <person name="Mino S."/>
            <person name="Suda W."/>
            <person name="Oshima K."/>
            <person name="Hattori M."/>
            <person name="Ohkuma M."/>
            <person name="Hosokawa M."/>
            <person name="Miyashita K."/>
            <person name="Thompson F.L."/>
            <person name="Niwa A."/>
            <person name="Sawabe T."/>
            <person name="Sawabe T."/>
        </authorList>
    </citation>
    <scope>NUCLEOTIDE SEQUENCE [LARGE SCALE GENOMIC DNA]</scope>
    <source>
        <strain evidence="6">JCM 19294</strain>
    </source>
</reference>
<dbReference type="STRING" id="319236.BST91_09030"/>
<dbReference type="InterPro" id="IPR039425">
    <property type="entry name" value="RNA_pol_sigma-70-like"/>
</dbReference>